<organism evidence="1">
    <name type="scientific">Utricularia reniformis</name>
    <dbReference type="NCBI Taxonomy" id="192314"/>
    <lineage>
        <taxon>Eukaryota</taxon>
        <taxon>Viridiplantae</taxon>
        <taxon>Streptophyta</taxon>
        <taxon>Embryophyta</taxon>
        <taxon>Tracheophyta</taxon>
        <taxon>Spermatophyta</taxon>
        <taxon>Magnoliopsida</taxon>
        <taxon>eudicotyledons</taxon>
        <taxon>Gunneridae</taxon>
        <taxon>Pentapetalae</taxon>
        <taxon>asterids</taxon>
        <taxon>lamiids</taxon>
        <taxon>Lamiales</taxon>
        <taxon>Lentibulariaceae</taxon>
        <taxon>Utricularia</taxon>
    </lineage>
</organism>
<proteinExistence type="predicted"/>
<reference evidence="1" key="1">
    <citation type="submission" date="2017-03" db="EMBL/GenBank/DDBJ databases">
        <title>The mitochondrial genome of the carnivorous plant Utricularia reniformis (Lentibulariaceae): structure, comparative analysis and evolutionary landmarks.</title>
        <authorList>
            <person name="Silva S.R."/>
            <person name="Alvarenga D.O."/>
            <person name="Michael T.P."/>
            <person name="Miranda V.F.O."/>
            <person name="Varani A.M."/>
        </authorList>
    </citation>
    <scope>NUCLEOTIDE SEQUENCE</scope>
</reference>
<dbReference type="AlphaFoldDB" id="A0A1Y0B2E0"/>
<geneLocation type="mitochondrion" evidence="1"/>
<protein>
    <submittedName>
        <fullName evidence="1">Uncharacterized protein</fullName>
    </submittedName>
</protein>
<evidence type="ECO:0000313" key="1">
    <source>
        <dbReference type="EMBL" id="ART31560.1"/>
    </source>
</evidence>
<gene>
    <name evidence="1" type="ORF">AEK19_MT1362</name>
</gene>
<dbReference type="EMBL" id="KY774314">
    <property type="protein sequence ID" value="ART31560.1"/>
    <property type="molecule type" value="Genomic_DNA"/>
</dbReference>
<sequence>MKLVFKLSSFTRVFPCFPFRSIPTQLENVVGILSAPMAISFSDDNGKLSPPYQSPEQHSSYRQSFYLSSQKTLNICPLSTLRCAPLTFLRTLWLLLPCTSPLMITREGQQEAG</sequence>
<accession>A0A1Y0B2E0</accession>
<keyword evidence="1" id="KW-0496">Mitochondrion</keyword>
<name>A0A1Y0B2E0_9LAMI</name>